<gene>
    <name evidence="2" type="ORF">FYJ74_07465</name>
</gene>
<sequence>MKFDVLLKNCHLVDFKNDIEAVMDIGILGGKVEEVKTEIRSDLASELFDLQGALVVPGVIDPHMHASAWLGGRAAHKMLALAGVTTAFDLAGPVDTTLALARKYGAGLNICCLNSIRPGYTVEDSDPSASELQRFLQDSLTSGAIGYKLLGGHYPLSPEATRRAIETANDSGAYVAFHAGTLENGSNLKGMEEALALAGKNRMHLAHINSYCRGQFDIPENEAVAALRRLQEYPNVFAESYLSPYNGTSAKCTDGVPESLVTRRCLELASYAPTEDGLRKAIQDGWANFVLERSGINVLVSGQDGVENWLAADKAGTVSFRVNPGSSRYLIAAGRKRDGSFVVNAFSSDGGGIPRNEIVPQGLALVKWGELSLKEFVAKTSFNTAKMLGLSGKGHLGEGADADITVIDELCHDVLMTIVAGKIVMYRGLVVGQGATVLTTEQGCQAVKNAGLSASVISLFGR</sequence>
<reference evidence="2 3" key="1">
    <citation type="submission" date="2019-08" db="EMBL/GenBank/DDBJ databases">
        <title>In-depth cultivation of the pig gut microbiome towards novel bacterial diversity and tailored functional studies.</title>
        <authorList>
            <person name="Wylensek D."/>
            <person name="Hitch T.C.A."/>
            <person name="Clavel T."/>
        </authorList>
    </citation>
    <scope>NUCLEOTIDE SEQUENCE [LARGE SCALE GENOMIC DNA]</scope>
    <source>
        <strain evidence="2 3">SM-530-WT-4B</strain>
    </source>
</reference>
<dbReference type="InterPro" id="IPR032466">
    <property type="entry name" value="Metal_Hydrolase"/>
</dbReference>
<dbReference type="SUPFAM" id="SSF51556">
    <property type="entry name" value="Metallo-dependent hydrolases"/>
    <property type="match status" value="1"/>
</dbReference>
<evidence type="ECO:0000259" key="1">
    <source>
        <dbReference type="Pfam" id="PF07969"/>
    </source>
</evidence>
<evidence type="ECO:0000313" key="3">
    <source>
        <dbReference type="Proteomes" id="UP000473699"/>
    </source>
</evidence>
<keyword evidence="2" id="KW-0378">Hydrolase</keyword>
<dbReference type="SUPFAM" id="SSF51338">
    <property type="entry name" value="Composite domain of metallo-dependent hydrolases"/>
    <property type="match status" value="1"/>
</dbReference>
<dbReference type="PANTHER" id="PTHR11647">
    <property type="entry name" value="HYDRANTOINASE/DIHYDROPYRIMIDINASE FAMILY MEMBER"/>
    <property type="match status" value="1"/>
</dbReference>
<dbReference type="InterPro" id="IPR050378">
    <property type="entry name" value="Metallo-dep_Hydrolases_sf"/>
</dbReference>
<evidence type="ECO:0000313" key="2">
    <source>
        <dbReference type="EMBL" id="MST55867.1"/>
    </source>
</evidence>
<feature type="domain" description="Amidohydrolase 3" evidence="1">
    <location>
        <begin position="370"/>
        <end position="424"/>
    </location>
</feature>
<accession>A0A6L5YE15</accession>
<dbReference type="PANTHER" id="PTHR11647:SF1">
    <property type="entry name" value="COLLAPSIN RESPONSE MEDIATOR PROTEIN"/>
    <property type="match status" value="1"/>
</dbReference>
<dbReference type="RefSeq" id="WP_154528955.1">
    <property type="nucleotide sequence ID" value="NZ_VUNH01000007.1"/>
</dbReference>
<dbReference type="EMBL" id="VUNH01000007">
    <property type="protein sequence ID" value="MST55867.1"/>
    <property type="molecule type" value="Genomic_DNA"/>
</dbReference>
<protein>
    <submittedName>
        <fullName evidence="2">Amidohydrolase family protein</fullName>
    </submittedName>
</protein>
<name>A0A6L5YE15_9BACT</name>
<dbReference type="InterPro" id="IPR011059">
    <property type="entry name" value="Metal-dep_hydrolase_composite"/>
</dbReference>
<comment type="caution">
    <text evidence="2">The sequence shown here is derived from an EMBL/GenBank/DDBJ whole genome shotgun (WGS) entry which is preliminary data.</text>
</comment>
<dbReference type="Gene3D" id="3.20.20.140">
    <property type="entry name" value="Metal-dependent hydrolases"/>
    <property type="match status" value="2"/>
</dbReference>
<dbReference type="InterPro" id="IPR013108">
    <property type="entry name" value="Amidohydro_3"/>
</dbReference>
<dbReference type="AlphaFoldDB" id="A0A6L5YE15"/>
<organism evidence="2 3">
    <name type="scientific">Pyramidobacter porci</name>
    <dbReference type="NCBI Taxonomy" id="2605789"/>
    <lineage>
        <taxon>Bacteria</taxon>
        <taxon>Thermotogati</taxon>
        <taxon>Synergistota</taxon>
        <taxon>Synergistia</taxon>
        <taxon>Synergistales</taxon>
        <taxon>Dethiosulfovibrionaceae</taxon>
        <taxon>Pyramidobacter</taxon>
    </lineage>
</organism>
<dbReference type="GO" id="GO:0016810">
    <property type="term" value="F:hydrolase activity, acting on carbon-nitrogen (but not peptide) bonds"/>
    <property type="evidence" value="ECO:0007669"/>
    <property type="project" value="InterPro"/>
</dbReference>
<keyword evidence="3" id="KW-1185">Reference proteome</keyword>
<dbReference type="Pfam" id="PF07969">
    <property type="entry name" value="Amidohydro_3"/>
    <property type="match status" value="1"/>
</dbReference>
<proteinExistence type="predicted"/>
<dbReference type="Proteomes" id="UP000473699">
    <property type="component" value="Unassembled WGS sequence"/>
</dbReference>